<name>A0ABR1F1Q9_9ASCO</name>
<comment type="caution">
    <text evidence="13">The sequence shown here is derived from an EMBL/GenBank/DDBJ whole genome shotgun (WGS) entry which is preliminary data.</text>
</comment>
<dbReference type="InterPro" id="IPR001736">
    <property type="entry name" value="PLipase_D/transphosphatidylase"/>
</dbReference>
<evidence type="ECO:0000256" key="10">
    <source>
        <dbReference type="RuleBase" id="RU365024"/>
    </source>
</evidence>
<dbReference type="InterPro" id="IPR025202">
    <property type="entry name" value="PLD-like_dom"/>
</dbReference>
<dbReference type="CDD" id="cd09137">
    <property type="entry name" value="PLDc_PGS1_euk_2"/>
    <property type="match status" value="1"/>
</dbReference>
<keyword evidence="4 10" id="KW-0808">Transferase</keyword>
<keyword evidence="5" id="KW-0677">Repeat</keyword>
<feature type="compositionally biased region" description="Low complexity" evidence="11">
    <location>
        <begin position="1"/>
        <end position="25"/>
    </location>
</feature>
<keyword evidence="10" id="KW-0067">ATP-binding</keyword>
<keyword evidence="7 10" id="KW-0594">Phospholipid biosynthesis</keyword>
<evidence type="ECO:0000256" key="7">
    <source>
        <dbReference type="ARBA" id="ARBA00023209"/>
    </source>
</evidence>
<dbReference type="RefSeq" id="XP_064766822.1">
    <property type="nucleotide sequence ID" value="XM_064913220.1"/>
</dbReference>
<evidence type="ECO:0000256" key="9">
    <source>
        <dbReference type="ARBA" id="ARBA00048586"/>
    </source>
</evidence>
<evidence type="ECO:0000256" key="11">
    <source>
        <dbReference type="SAM" id="MobiDB-lite"/>
    </source>
</evidence>
<dbReference type="SMART" id="SM00155">
    <property type="entry name" value="PLDc"/>
    <property type="match status" value="2"/>
</dbReference>
<dbReference type="SUPFAM" id="SSF56024">
    <property type="entry name" value="Phospholipase D/nuclease"/>
    <property type="match status" value="1"/>
</dbReference>
<feature type="compositionally biased region" description="Low complexity" evidence="11">
    <location>
        <begin position="45"/>
        <end position="60"/>
    </location>
</feature>
<dbReference type="Proteomes" id="UP001498771">
    <property type="component" value="Unassembled WGS sequence"/>
</dbReference>
<feature type="region of interest" description="Disordered" evidence="11">
    <location>
        <begin position="1"/>
        <end position="60"/>
    </location>
</feature>
<organism evidence="13 14">
    <name type="scientific">Myxozyma melibiosi</name>
    <dbReference type="NCBI Taxonomy" id="54550"/>
    <lineage>
        <taxon>Eukaryota</taxon>
        <taxon>Fungi</taxon>
        <taxon>Dikarya</taxon>
        <taxon>Ascomycota</taxon>
        <taxon>Saccharomycotina</taxon>
        <taxon>Lipomycetes</taxon>
        <taxon>Lipomycetales</taxon>
        <taxon>Lipomycetaceae</taxon>
        <taxon>Myxozyma</taxon>
    </lineage>
</organism>
<dbReference type="PANTHER" id="PTHR12586">
    <property type="entry name" value="CDP-DIACYLGLYCEROL--SERINE O-PHOSPHATIDYLTRANSFERASE"/>
    <property type="match status" value="1"/>
</dbReference>
<evidence type="ECO:0000313" key="14">
    <source>
        <dbReference type="Proteomes" id="UP001498771"/>
    </source>
</evidence>
<dbReference type="PROSITE" id="PS50035">
    <property type="entry name" value="PLD"/>
    <property type="match status" value="1"/>
</dbReference>
<keyword evidence="6 10" id="KW-0443">Lipid metabolism</keyword>
<evidence type="ECO:0000313" key="13">
    <source>
        <dbReference type="EMBL" id="KAK7203789.1"/>
    </source>
</evidence>
<keyword evidence="10" id="KW-0496">Mitochondrion</keyword>
<sequence>MLALSRASSSFSRAGRVSARSGRSSIQRQRVLLHPHQQQSRRAMASASASAGGPSSSSSSPALLHPSLLALLDDLDKLSPRFYLSPGEIDILTTPADFYATLKSKILSARSHVFLATLYIGRTEHDLIDTLRTALQKNPDLQVHLLTDALRGTREAPHASCASLMASLAADFPDRVHVRLFHTPKLRGLAKAVTPVRLNEGWGLQHMKLYGFDDEIILSGANLSEDYFTNRQDRYYLFHSAEVTAYYRRIFEAVSALSYKLDSDASSPSQFKLSWSTDPSLTSAPEPTKHPNTFCKAATALIAPLLRPPASSTSSASSSSCITNKQVKTVFYPISQMTPLLRPNHSTEAPAVERMLDVLSGPDQFSWMFTAGYFNIHPTYRSKFLDSDPEKGIIITAAPEANGFYQSAGVSKYLPPAYTQLAHEFVKDVAARKKSEKIKLLEWQNGVLNQPGGWTYHAKGIWLTPPAETTPCVTVIGSSNFTRRSHTMDLESNGLIVTVDEDLRQKMKDETENLQKFTKVMEEKDFQAENRKVGLGVKLSLAVLGLAL</sequence>
<evidence type="ECO:0000259" key="12">
    <source>
        <dbReference type="PROSITE" id="PS50035"/>
    </source>
</evidence>
<evidence type="ECO:0000256" key="6">
    <source>
        <dbReference type="ARBA" id="ARBA00023098"/>
    </source>
</evidence>
<keyword evidence="10" id="KW-0547">Nucleotide-binding</keyword>
<dbReference type="Gene3D" id="3.30.870.10">
    <property type="entry name" value="Endonuclease Chain A"/>
    <property type="match status" value="2"/>
</dbReference>
<evidence type="ECO:0000256" key="2">
    <source>
        <dbReference type="ARBA" id="ARBA00010682"/>
    </source>
</evidence>
<evidence type="ECO:0000256" key="3">
    <source>
        <dbReference type="ARBA" id="ARBA00022516"/>
    </source>
</evidence>
<comment type="function">
    <text evidence="10">Functions in the biosynthesis of the anionic phospholipids phosphatidylglycerol and cardiolipin.</text>
</comment>
<proteinExistence type="inferred from homology"/>
<dbReference type="PANTHER" id="PTHR12586:SF1">
    <property type="entry name" value="CDP-DIACYLGLYCEROL--GLYCEROL-3-PHOSPHATE 3-PHOSPHATIDYLTRANSFERASE, MITOCHONDRIAL"/>
    <property type="match status" value="1"/>
</dbReference>
<dbReference type="Pfam" id="PF13091">
    <property type="entry name" value="PLDc_2"/>
    <property type="match status" value="1"/>
</dbReference>
<feature type="domain" description="PLD phosphodiesterase" evidence="12">
    <location>
        <begin position="201"/>
        <end position="227"/>
    </location>
</feature>
<reference evidence="13 14" key="1">
    <citation type="submission" date="2024-03" db="EMBL/GenBank/DDBJ databases">
        <title>Genome-scale model development and genomic sequencing of the oleaginous clade Lipomyces.</title>
        <authorList>
            <consortium name="Lawrence Berkeley National Laboratory"/>
            <person name="Czajka J.J."/>
            <person name="Han Y."/>
            <person name="Kim J."/>
            <person name="Mondo S.J."/>
            <person name="Hofstad B.A."/>
            <person name="Robles A."/>
            <person name="Haridas S."/>
            <person name="Riley R."/>
            <person name="LaButti K."/>
            <person name="Pangilinan J."/>
            <person name="Andreopoulos W."/>
            <person name="Lipzen A."/>
            <person name="Yan J."/>
            <person name="Wang M."/>
            <person name="Ng V."/>
            <person name="Grigoriev I.V."/>
            <person name="Spatafora J.W."/>
            <person name="Magnuson J.K."/>
            <person name="Baker S.E."/>
            <person name="Pomraning K.R."/>
        </authorList>
    </citation>
    <scope>NUCLEOTIDE SEQUENCE [LARGE SCALE GENOMIC DNA]</scope>
    <source>
        <strain evidence="13 14">Phaff 52-87</strain>
    </source>
</reference>
<evidence type="ECO:0000256" key="4">
    <source>
        <dbReference type="ARBA" id="ARBA00022679"/>
    </source>
</evidence>
<keyword evidence="3 10" id="KW-0444">Lipid biosynthesis</keyword>
<comment type="similarity">
    <text evidence="2 10">Belongs to the CDP-alcohol phosphatidyltransferase class-II family.</text>
</comment>
<gene>
    <name evidence="13" type="ORF">BZA70DRAFT_282096</name>
</gene>
<comment type="subcellular location">
    <subcellularLocation>
        <location evidence="10">Mitochondrion</location>
    </subcellularLocation>
</comment>
<comment type="pathway">
    <text evidence="1 10">Phospholipid metabolism; phosphatidylglycerol biosynthesis; phosphatidylglycerol from CDP-diacylglycerol: step 1/2.</text>
</comment>
<protein>
    <recommendedName>
        <fullName evidence="10">CDP-diacylglycerol--glycerol-3-phosphate 3-phosphatidyltransferase</fullName>
        <ecNumber evidence="10">2.7.8.5</ecNumber>
    </recommendedName>
</protein>
<evidence type="ECO:0000256" key="1">
    <source>
        <dbReference type="ARBA" id="ARBA00005042"/>
    </source>
</evidence>
<keyword evidence="14" id="KW-1185">Reference proteome</keyword>
<dbReference type="EMBL" id="JBBJBU010000010">
    <property type="protein sequence ID" value="KAK7203789.1"/>
    <property type="molecule type" value="Genomic_DNA"/>
</dbReference>
<evidence type="ECO:0000256" key="8">
    <source>
        <dbReference type="ARBA" id="ARBA00023264"/>
    </source>
</evidence>
<dbReference type="CDD" id="cd09135">
    <property type="entry name" value="PLDc_PGS1_euk_1"/>
    <property type="match status" value="1"/>
</dbReference>
<dbReference type="GeneID" id="90038732"/>
<dbReference type="InterPro" id="IPR016270">
    <property type="entry name" value="PGS1"/>
</dbReference>
<accession>A0ABR1F1Q9</accession>
<dbReference type="EC" id="2.7.8.5" evidence="10"/>
<comment type="catalytic activity">
    <reaction evidence="9 10">
        <text>a CDP-1,2-diacyl-sn-glycerol + sn-glycerol 3-phosphate = a 1,2-diacyl-sn-glycero-3-phospho-(1'-sn-glycero-3'-phosphate) + CMP + H(+)</text>
        <dbReference type="Rhea" id="RHEA:12593"/>
        <dbReference type="ChEBI" id="CHEBI:15378"/>
        <dbReference type="ChEBI" id="CHEBI:57597"/>
        <dbReference type="ChEBI" id="CHEBI:58332"/>
        <dbReference type="ChEBI" id="CHEBI:60110"/>
        <dbReference type="ChEBI" id="CHEBI:60377"/>
        <dbReference type="EC" id="2.7.8.5"/>
    </reaction>
</comment>
<evidence type="ECO:0000256" key="5">
    <source>
        <dbReference type="ARBA" id="ARBA00022737"/>
    </source>
</evidence>
<keyword evidence="8 10" id="KW-1208">Phospholipid metabolism</keyword>
<dbReference type="PIRSF" id="PIRSF000850">
    <property type="entry name" value="Phospholipase_D_PSS"/>
    <property type="match status" value="1"/>
</dbReference>